<evidence type="ECO:0000256" key="3">
    <source>
        <dbReference type="ARBA" id="ARBA00022840"/>
    </source>
</evidence>
<reference evidence="5 6" key="1">
    <citation type="submission" date="2020-01" db="EMBL/GenBank/DDBJ databases">
        <title>Genome analysis of Anaerocolumna sp. CBA3638.</title>
        <authorList>
            <person name="Kim J."/>
            <person name="Roh S.W."/>
        </authorList>
    </citation>
    <scope>NUCLEOTIDE SEQUENCE [LARGE SCALE GENOMIC DNA]</scope>
    <source>
        <strain evidence="5 6">CBA3638</strain>
    </source>
</reference>
<sequence length="228" mass="25036">MSILKLEGISKTFGKGTGMVTALDGINLSIDKGSFTTIIGRSGSGKSTLLNIAGGLLIPDKGQVILEDIDLYVRKDKELARIRRKKIGIVFQAFNLIPEFTVLENICLPSYLDQSKPNMKFIDEVLEIIEMGDKKNKYPHELSGGEQQRAALARALSVKPDLLLADEPTGNLDIKSGEQVIDALQYCYRIFNQTTLLVTHNLEIAGQSNRVITLQDGKIVSDSVGEMI</sequence>
<keyword evidence="1" id="KW-0813">Transport</keyword>
<accession>A0A6P1TIH3</accession>
<dbReference type="InterPro" id="IPR017911">
    <property type="entry name" value="MacB-like_ATP-bd"/>
</dbReference>
<dbReference type="CDD" id="cd03255">
    <property type="entry name" value="ABC_MJ0796_LolCDE_FtsE"/>
    <property type="match status" value="1"/>
</dbReference>
<dbReference type="PROSITE" id="PS00211">
    <property type="entry name" value="ABC_TRANSPORTER_1"/>
    <property type="match status" value="1"/>
</dbReference>
<dbReference type="Proteomes" id="UP000464314">
    <property type="component" value="Chromosome"/>
</dbReference>
<dbReference type="GO" id="GO:0005886">
    <property type="term" value="C:plasma membrane"/>
    <property type="evidence" value="ECO:0007669"/>
    <property type="project" value="TreeGrafter"/>
</dbReference>
<dbReference type="InterPro" id="IPR003593">
    <property type="entry name" value="AAA+_ATPase"/>
</dbReference>
<dbReference type="PROSITE" id="PS50893">
    <property type="entry name" value="ABC_TRANSPORTER_2"/>
    <property type="match status" value="1"/>
</dbReference>
<evidence type="ECO:0000313" key="5">
    <source>
        <dbReference type="EMBL" id="QHQ60097.1"/>
    </source>
</evidence>
<evidence type="ECO:0000313" key="6">
    <source>
        <dbReference type="Proteomes" id="UP000464314"/>
    </source>
</evidence>
<dbReference type="GO" id="GO:0022857">
    <property type="term" value="F:transmembrane transporter activity"/>
    <property type="evidence" value="ECO:0007669"/>
    <property type="project" value="TreeGrafter"/>
</dbReference>
<dbReference type="GO" id="GO:0016887">
    <property type="term" value="F:ATP hydrolysis activity"/>
    <property type="evidence" value="ECO:0007669"/>
    <property type="project" value="InterPro"/>
</dbReference>
<dbReference type="KEGG" id="anr:Ana3638_04280"/>
<dbReference type="InterPro" id="IPR017871">
    <property type="entry name" value="ABC_transporter-like_CS"/>
</dbReference>
<keyword evidence="2" id="KW-0547">Nucleotide-binding</keyword>
<dbReference type="RefSeq" id="WP_161836932.1">
    <property type="nucleotide sequence ID" value="NZ_CP048000.1"/>
</dbReference>
<evidence type="ECO:0000256" key="2">
    <source>
        <dbReference type="ARBA" id="ARBA00022741"/>
    </source>
</evidence>
<organism evidence="5 6">
    <name type="scientific">Anaerocolumna sedimenticola</name>
    <dbReference type="NCBI Taxonomy" id="2696063"/>
    <lineage>
        <taxon>Bacteria</taxon>
        <taxon>Bacillati</taxon>
        <taxon>Bacillota</taxon>
        <taxon>Clostridia</taxon>
        <taxon>Lachnospirales</taxon>
        <taxon>Lachnospiraceae</taxon>
        <taxon>Anaerocolumna</taxon>
    </lineage>
</organism>
<name>A0A6P1TIH3_9FIRM</name>
<proteinExistence type="predicted"/>
<dbReference type="GO" id="GO:0005524">
    <property type="term" value="F:ATP binding"/>
    <property type="evidence" value="ECO:0007669"/>
    <property type="project" value="UniProtKB-KW"/>
</dbReference>
<dbReference type="PANTHER" id="PTHR24220">
    <property type="entry name" value="IMPORT ATP-BINDING PROTEIN"/>
    <property type="match status" value="1"/>
</dbReference>
<dbReference type="InterPro" id="IPR003439">
    <property type="entry name" value="ABC_transporter-like_ATP-bd"/>
</dbReference>
<dbReference type="FunFam" id="3.40.50.300:FF:000032">
    <property type="entry name" value="Export ABC transporter ATP-binding protein"/>
    <property type="match status" value="1"/>
</dbReference>
<dbReference type="InterPro" id="IPR015854">
    <property type="entry name" value="ABC_transpr_LolD-like"/>
</dbReference>
<evidence type="ECO:0000256" key="1">
    <source>
        <dbReference type="ARBA" id="ARBA00022448"/>
    </source>
</evidence>
<evidence type="ECO:0000259" key="4">
    <source>
        <dbReference type="PROSITE" id="PS50893"/>
    </source>
</evidence>
<keyword evidence="3 5" id="KW-0067">ATP-binding</keyword>
<dbReference type="Gene3D" id="3.40.50.300">
    <property type="entry name" value="P-loop containing nucleotide triphosphate hydrolases"/>
    <property type="match status" value="1"/>
</dbReference>
<keyword evidence="6" id="KW-1185">Reference proteome</keyword>
<dbReference type="EMBL" id="CP048000">
    <property type="protein sequence ID" value="QHQ60097.1"/>
    <property type="molecule type" value="Genomic_DNA"/>
</dbReference>
<dbReference type="AlphaFoldDB" id="A0A6P1TIH3"/>
<dbReference type="SUPFAM" id="SSF52540">
    <property type="entry name" value="P-loop containing nucleoside triphosphate hydrolases"/>
    <property type="match status" value="1"/>
</dbReference>
<dbReference type="InterPro" id="IPR027417">
    <property type="entry name" value="P-loop_NTPase"/>
</dbReference>
<dbReference type="SMART" id="SM00382">
    <property type="entry name" value="AAA"/>
    <property type="match status" value="1"/>
</dbReference>
<protein>
    <submittedName>
        <fullName evidence="5">ATP-binding cassette domain-containing protein</fullName>
    </submittedName>
</protein>
<dbReference type="GO" id="GO:0098796">
    <property type="term" value="C:membrane protein complex"/>
    <property type="evidence" value="ECO:0007669"/>
    <property type="project" value="UniProtKB-ARBA"/>
</dbReference>
<gene>
    <name evidence="5" type="ORF">Ana3638_04280</name>
</gene>
<feature type="domain" description="ABC transporter" evidence="4">
    <location>
        <begin position="4"/>
        <end position="228"/>
    </location>
</feature>
<dbReference type="Pfam" id="PF00005">
    <property type="entry name" value="ABC_tran"/>
    <property type="match status" value="1"/>
</dbReference>